<gene>
    <name evidence="2" type="ORF">GSLYS_00005881001</name>
</gene>
<dbReference type="InterPro" id="IPR050111">
    <property type="entry name" value="C-type_lectin/snaclec_domain"/>
</dbReference>
<organism evidence="2 3">
    <name type="scientific">Lymnaea stagnalis</name>
    <name type="common">Great pond snail</name>
    <name type="synonym">Helix stagnalis</name>
    <dbReference type="NCBI Taxonomy" id="6523"/>
    <lineage>
        <taxon>Eukaryota</taxon>
        <taxon>Metazoa</taxon>
        <taxon>Spiralia</taxon>
        <taxon>Lophotrochozoa</taxon>
        <taxon>Mollusca</taxon>
        <taxon>Gastropoda</taxon>
        <taxon>Heterobranchia</taxon>
        <taxon>Euthyneura</taxon>
        <taxon>Panpulmonata</taxon>
        <taxon>Hygrophila</taxon>
        <taxon>Lymnaeoidea</taxon>
        <taxon>Lymnaeidae</taxon>
        <taxon>Lymnaea</taxon>
    </lineage>
</organism>
<protein>
    <recommendedName>
        <fullName evidence="1">C-type lectin domain-containing protein</fullName>
    </recommendedName>
</protein>
<evidence type="ECO:0000313" key="3">
    <source>
        <dbReference type="Proteomes" id="UP001497497"/>
    </source>
</evidence>
<dbReference type="CDD" id="cd00037">
    <property type="entry name" value="CLECT"/>
    <property type="match status" value="1"/>
</dbReference>
<dbReference type="SUPFAM" id="SSF56436">
    <property type="entry name" value="C-type lectin-like"/>
    <property type="match status" value="1"/>
</dbReference>
<comment type="caution">
    <text evidence="2">The sequence shown here is derived from an EMBL/GenBank/DDBJ whole genome shotgun (WGS) entry which is preliminary data.</text>
</comment>
<feature type="domain" description="C-type lectin" evidence="1">
    <location>
        <begin position="1"/>
        <end position="95"/>
    </location>
</feature>
<dbReference type="EMBL" id="CAXITT010000097">
    <property type="protein sequence ID" value="CAL1531786.1"/>
    <property type="molecule type" value="Genomic_DNA"/>
</dbReference>
<dbReference type="InterPro" id="IPR016187">
    <property type="entry name" value="CTDL_fold"/>
</dbReference>
<dbReference type="PROSITE" id="PS50041">
    <property type="entry name" value="C_TYPE_LECTIN_2"/>
    <property type="match status" value="1"/>
</dbReference>
<proteinExistence type="predicted"/>
<dbReference type="Gene3D" id="3.10.100.10">
    <property type="entry name" value="Mannose-Binding Protein A, subunit A"/>
    <property type="match status" value="1"/>
</dbReference>
<dbReference type="Proteomes" id="UP001497497">
    <property type="component" value="Unassembled WGS sequence"/>
</dbReference>
<name>A0AAV2HID1_LYMST</name>
<sequence>MAALDVCRSICGYLVEVDDNAEMAFLKTIIDTEKINGTLIAGTDKAKEGTWVYQRTGKTLTFTAWQSGEPNNVGGEEHCMNMLKERSLMYDVACQLAGWKLNFVCEVK</sequence>
<dbReference type="InterPro" id="IPR016186">
    <property type="entry name" value="C-type_lectin-like/link_sf"/>
</dbReference>
<dbReference type="AlphaFoldDB" id="A0AAV2HID1"/>
<evidence type="ECO:0000259" key="1">
    <source>
        <dbReference type="PROSITE" id="PS50041"/>
    </source>
</evidence>
<accession>A0AAV2HID1</accession>
<reference evidence="2 3" key="1">
    <citation type="submission" date="2024-04" db="EMBL/GenBank/DDBJ databases">
        <authorList>
            <consortium name="Genoscope - CEA"/>
            <person name="William W."/>
        </authorList>
    </citation>
    <scope>NUCLEOTIDE SEQUENCE [LARGE SCALE GENOMIC DNA]</scope>
</reference>
<dbReference type="InterPro" id="IPR001304">
    <property type="entry name" value="C-type_lectin-like"/>
</dbReference>
<keyword evidence="3" id="KW-1185">Reference proteome</keyword>
<dbReference type="PANTHER" id="PTHR22803">
    <property type="entry name" value="MANNOSE, PHOSPHOLIPASE, LECTIN RECEPTOR RELATED"/>
    <property type="match status" value="1"/>
</dbReference>
<dbReference type="Pfam" id="PF00059">
    <property type="entry name" value="Lectin_C"/>
    <property type="match status" value="1"/>
</dbReference>
<evidence type="ECO:0000313" key="2">
    <source>
        <dbReference type="EMBL" id="CAL1531786.1"/>
    </source>
</evidence>